<accession>A0A4R6Q0B2</accession>
<dbReference type="NCBIfam" id="TIGR00254">
    <property type="entry name" value="GGDEF"/>
    <property type="match status" value="1"/>
</dbReference>
<dbReference type="SMART" id="SM00267">
    <property type="entry name" value="GGDEF"/>
    <property type="match status" value="1"/>
</dbReference>
<evidence type="ECO:0000313" key="3">
    <source>
        <dbReference type="EMBL" id="TDP45300.1"/>
    </source>
</evidence>
<dbReference type="SUPFAM" id="SSF55073">
    <property type="entry name" value="Nucleotide cyclase"/>
    <property type="match status" value="1"/>
</dbReference>
<dbReference type="Gene3D" id="3.30.70.270">
    <property type="match status" value="1"/>
</dbReference>
<dbReference type="PROSITE" id="PS50887">
    <property type="entry name" value="GGDEF"/>
    <property type="match status" value="1"/>
</dbReference>
<comment type="caution">
    <text evidence="3">The sequence shown here is derived from an EMBL/GenBank/DDBJ whole genome shotgun (WGS) entry which is preliminary data.</text>
</comment>
<dbReference type="PROSITE" id="PS50883">
    <property type="entry name" value="EAL"/>
    <property type="match status" value="1"/>
</dbReference>
<dbReference type="Proteomes" id="UP000295500">
    <property type="component" value="Unassembled WGS sequence"/>
</dbReference>
<evidence type="ECO:0000259" key="1">
    <source>
        <dbReference type="PROSITE" id="PS50883"/>
    </source>
</evidence>
<dbReference type="SUPFAM" id="SSF141868">
    <property type="entry name" value="EAL domain-like"/>
    <property type="match status" value="1"/>
</dbReference>
<reference evidence="3 4" key="1">
    <citation type="submission" date="2019-03" db="EMBL/GenBank/DDBJ databases">
        <title>Genomic Encyclopedia of Type Strains, Phase IV (KMG-IV): sequencing the most valuable type-strain genomes for metagenomic binning, comparative biology and taxonomic classification.</title>
        <authorList>
            <person name="Goeker M."/>
        </authorList>
    </citation>
    <scope>NUCLEOTIDE SEQUENCE [LARGE SCALE GENOMIC DNA]</scope>
    <source>
        <strain evidence="3 4">DSM 28287</strain>
    </source>
</reference>
<dbReference type="InterPro" id="IPR050706">
    <property type="entry name" value="Cyclic-di-GMP_PDE-like"/>
</dbReference>
<dbReference type="CDD" id="cd01949">
    <property type="entry name" value="GGDEF"/>
    <property type="match status" value="1"/>
</dbReference>
<evidence type="ECO:0000259" key="2">
    <source>
        <dbReference type="PROSITE" id="PS50887"/>
    </source>
</evidence>
<dbReference type="Gene3D" id="3.20.20.450">
    <property type="entry name" value="EAL domain"/>
    <property type="match status" value="1"/>
</dbReference>
<feature type="domain" description="GGDEF" evidence="2">
    <location>
        <begin position="70"/>
        <end position="197"/>
    </location>
</feature>
<gene>
    <name evidence="3" type="ORF">EV211_1645</name>
</gene>
<dbReference type="GO" id="GO:0071111">
    <property type="term" value="F:cyclic-guanylate-specific phosphodiesterase activity"/>
    <property type="evidence" value="ECO:0007669"/>
    <property type="project" value="InterPro"/>
</dbReference>
<dbReference type="PANTHER" id="PTHR33121:SF71">
    <property type="entry name" value="OXYGEN SENSOR PROTEIN DOSP"/>
    <property type="match status" value="1"/>
</dbReference>
<dbReference type="InterPro" id="IPR001633">
    <property type="entry name" value="EAL_dom"/>
</dbReference>
<feature type="domain" description="EAL" evidence="1">
    <location>
        <begin position="208"/>
        <end position="462"/>
    </location>
</feature>
<dbReference type="InterPro" id="IPR035919">
    <property type="entry name" value="EAL_sf"/>
</dbReference>
<proteinExistence type="predicted"/>
<dbReference type="CDD" id="cd01948">
    <property type="entry name" value="EAL"/>
    <property type="match status" value="1"/>
</dbReference>
<evidence type="ECO:0000313" key="4">
    <source>
        <dbReference type="Proteomes" id="UP000295500"/>
    </source>
</evidence>
<protein>
    <submittedName>
        <fullName evidence="3">Diguanylate cyclase (GGDEF)-like protein</fullName>
    </submittedName>
</protein>
<dbReference type="InterPro" id="IPR043128">
    <property type="entry name" value="Rev_trsase/Diguanyl_cyclase"/>
</dbReference>
<dbReference type="SMART" id="SM00052">
    <property type="entry name" value="EAL"/>
    <property type="match status" value="1"/>
</dbReference>
<dbReference type="AlphaFoldDB" id="A0A4R6Q0B2"/>
<sequence>MLNLGAWDFVTKPYIPRILMMRLNNVIVRSQYYMISEVNYVHEHDPLTGLYNRNKFFEETRLLIESNRDQVFALVRFDIDRFHLLNSFWGESEGDRFLKFIAGYIQRVGKEVQPCTMGRISADVFCLCVPFDEAGITEYVDNACNILEAYNKNYLIEPSFGIYVIRDHDLDIQTMYERATLAAKECKGKYMVTMYYYKPELSEKIEREQEIVNEMQTALDENQFVVYYQPKYNLRNELPYGAEALIRWKHPTKGMIMPGAFIPVFEKNGFIGKVDYYMWDKVCQWLRKRMDEGHESIPVSVNVSRVNMYNPNLVSILEDLVKKYDIPPELLNLEITESAYMDSPGVMEKTVMELQEKGFMILMDDFGSGYSSLNTLKNIPVDVLKIDINFMSGVENQRRSECILASIIRMAGWLELPVVMEGVETAEQVDFLKSIGCGYVQGFYYARPMPQNEYEDLINGVRQTPVESISENHREMSRALWSTDGTINLLFNSIVDPVAIYEYEGNDFKALRVNEKFNECFGYGGALNEGMYGKIGSDISEEDTKIVADAIKEVADSKGEKYCIYNRIAQDGKLHKIKMYMKYWGKNEASSIIFCMFYDV</sequence>
<dbReference type="InterPro" id="IPR029787">
    <property type="entry name" value="Nucleotide_cyclase"/>
</dbReference>
<dbReference type="PANTHER" id="PTHR33121">
    <property type="entry name" value="CYCLIC DI-GMP PHOSPHODIESTERASE PDEF"/>
    <property type="match status" value="1"/>
</dbReference>
<name>A0A4R6Q0B2_9FIRM</name>
<dbReference type="RefSeq" id="WP_133529350.1">
    <property type="nucleotide sequence ID" value="NZ_SNXO01000064.1"/>
</dbReference>
<organism evidence="3 4">
    <name type="scientific">Aminicella lysinilytica</name>
    <dbReference type="NCBI Taxonomy" id="433323"/>
    <lineage>
        <taxon>Bacteria</taxon>
        <taxon>Bacillati</taxon>
        <taxon>Bacillota</taxon>
        <taxon>Clostridia</taxon>
        <taxon>Peptostreptococcales</taxon>
        <taxon>Anaerovoracaceae</taxon>
        <taxon>Aminicella</taxon>
    </lineage>
</organism>
<dbReference type="EMBL" id="SNXO01000064">
    <property type="protein sequence ID" value="TDP45300.1"/>
    <property type="molecule type" value="Genomic_DNA"/>
</dbReference>
<keyword evidence="4" id="KW-1185">Reference proteome</keyword>
<dbReference type="Pfam" id="PF00990">
    <property type="entry name" value="GGDEF"/>
    <property type="match status" value="1"/>
</dbReference>
<dbReference type="OrthoDB" id="9805474at2"/>
<dbReference type="InterPro" id="IPR000160">
    <property type="entry name" value="GGDEF_dom"/>
</dbReference>
<dbReference type="Pfam" id="PF00563">
    <property type="entry name" value="EAL"/>
    <property type="match status" value="1"/>
</dbReference>